<dbReference type="RefSeq" id="WP_082732538.1">
    <property type="nucleotide sequence ID" value="NZ_LSKU01000001.1"/>
</dbReference>
<feature type="active site" description="Acyl-ester intermediate" evidence="13">
    <location>
        <position position="65"/>
    </location>
</feature>
<dbReference type="SUPFAM" id="SSF56601">
    <property type="entry name" value="beta-lactamase/transpeptidase-like"/>
    <property type="match status" value="1"/>
</dbReference>
<feature type="binding site" evidence="14">
    <location>
        <position position="252"/>
    </location>
    <ligand>
        <name>substrate</name>
    </ligand>
</feature>
<dbReference type="PRINTS" id="PR00725">
    <property type="entry name" value="DADACBPTASE1"/>
</dbReference>
<dbReference type="Proteomes" id="UP000070352">
    <property type="component" value="Unassembled WGS sequence"/>
</dbReference>
<dbReference type="Pfam" id="PF07943">
    <property type="entry name" value="PBP5_C"/>
    <property type="match status" value="1"/>
</dbReference>
<dbReference type="AlphaFoldDB" id="A0A135L718"/>
<keyword evidence="7" id="KW-0732">Signal</keyword>
<dbReference type="InterPro" id="IPR037167">
    <property type="entry name" value="Peptidase_S11_C_sf"/>
</dbReference>
<dbReference type="Gene3D" id="3.40.710.10">
    <property type="entry name" value="DD-peptidase/beta-lactamase superfamily"/>
    <property type="match status" value="1"/>
</dbReference>
<dbReference type="InterPro" id="IPR015956">
    <property type="entry name" value="Peniciliin-bd_prot_C_sf"/>
</dbReference>
<dbReference type="UniPathway" id="UPA00219"/>
<dbReference type="GO" id="GO:0009002">
    <property type="term" value="F:serine-type D-Ala-D-Ala carboxypeptidase activity"/>
    <property type="evidence" value="ECO:0007669"/>
    <property type="project" value="UniProtKB-EC"/>
</dbReference>
<evidence type="ECO:0000256" key="11">
    <source>
        <dbReference type="ARBA" id="ARBA00023316"/>
    </source>
</evidence>
<dbReference type="SMART" id="SM00936">
    <property type="entry name" value="PBP5_C"/>
    <property type="match status" value="1"/>
</dbReference>
<evidence type="ECO:0000256" key="12">
    <source>
        <dbReference type="ARBA" id="ARBA00034000"/>
    </source>
</evidence>
<keyword evidence="6" id="KW-0645">Protease</keyword>
<dbReference type="InterPro" id="IPR018044">
    <property type="entry name" value="Peptidase_S11"/>
</dbReference>
<dbReference type="Gene3D" id="2.60.410.10">
    <property type="entry name" value="D-Ala-D-Ala carboxypeptidase, C-terminal domain"/>
    <property type="match status" value="1"/>
</dbReference>
<dbReference type="STRING" id="1413211.U473_12795"/>
<organism evidence="17 18">
    <name type="scientific">Tepidibacillus decaturensis</name>
    <dbReference type="NCBI Taxonomy" id="1413211"/>
    <lineage>
        <taxon>Bacteria</taxon>
        <taxon>Bacillati</taxon>
        <taxon>Bacillota</taxon>
        <taxon>Bacilli</taxon>
        <taxon>Bacillales</taxon>
        <taxon>Bacillaceae</taxon>
        <taxon>Tepidibacillus</taxon>
    </lineage>
</organism>
<feature type="domain" description="Peptidase S11 D-Ala-D-Ala carboxypeptidase A C-terminal" evidence="16">
    <location>
        <begin position="302"/>
        <end position="406"/>
    </location>
</feature>
<evidence type="ECO:0000256" key="7">
    <source>
        <dbReference type="ARBA" id="ARBA00022729"/>
    </source>
</evidence>
<keyword evidence="9" id="KW-0133">Cell shape</keyword>
<keyword evidence="8" id="KW-0378">Hydrolase</keyword>
<evidence type="ECO:0000313" key="17">
    <source>
        <dbReference type="EMBL" id="KXG44801.1"/>
    </source>
</evidence>
<feature type="active site" description="Proton acceptor" evidence="13">
    <location>
        <position position="68"/>
    </location>
</feature>
<dbReference type="PANTHER" id="PTHR21581">
    <property type="entry name" value="D-ALANYL-D-ALANINE CARBOXYPEPTIDASE"/>
    <property type="match status" value="1"/>
</dbReference>
<sequence>MKQHRKVLSLLIIVALIFPFFGSLQQKAFAQANLDIQAKSAILIDAISGKILYEQNADEPLPPASMTKMMTEYLVLEEIATGKLKWDDVVTASDYAHWLGVGGGSRVFLALGEKRTVKELMYAMTVYSANDATVALAEHLAGSETNFVQMMNEKAKELGMTTAHFSTSTGYPKDELGQYAPAVEGETVMSAKDAAILGWHLINDYPESIEFNSTPRIKFREGEPNEMPLPNFNFMLPGLVYGNLVQGVDGIKTGHTSKAGYNFTATAMQNGMRLISVVQGTASEKERFMQTKKLLDYGFANFEVVDLIKAKEKVPGFETAKIEKGKETEVPVVLKKNLSVLMKKGEKDLYKPVVIYNEKLEAPIKSQDRVGYVTFEYTGKEKYTYLNETIQAKGNVDLIAEEDVEKAGAIRLFFRKVIQLIGGIFSGIVDGIKGLF</sequence>
<dbReference type="InterPro" id="IPR012907">
    <property type="entry name" value="Peptidase_S11_C"/>
</dbReference>
<gene>
    <name evidence="17" type="ORF">U473_12795</name>
</gene>
<name>A0A135L718_9BACI</name>
<comment type="caution">
    <text evidence="17">The sequence shown here is derived from an EMBL/GenBank/DDBJ whole genome shotgun (WGS) entry which is preliminary data.</text>
</comment>
<evidence type="ECO:0000259" key="16">
    <source>
        <dbReference type="SMART" id="SM00936"/>
    </source>
</evidence>
<evidence type="ECO:0000256" key="8">
    <source>
        <dbReference type="ARBA" id="ARBA00022801"/>
    </source>
</evidence>
<dbReference type="GO" id="GO:0008360">
    <property type="term" value="P:regulation of cell shape"/>
    <property type="evidence" value="ECO:0007669"/>
    <property type="project" value="UniProtKB-KW"/>
</dbReference>
<dbReference type="InterPro" id="IPR012338">
    <property type="entry name" value="Beta-lactam/transpept-like"/>
</dbReference>
<dbReference type="InterPro" id="IPR001967">
    <property type="entry name" value="Peptidase_S11_N"/>
</dbReference>
<comment type="catalytic activity">
    <reaction evidence="12">
        <text>Preferential cleavage: (Ac)2-L-Lys-D-Ala-|-D-Ala. Also transpeptidation of peptidyl-alanyl moieties that are N-acyl substituents of D-alanine.</text>
        <dbReference type="EC" id="3.4.16.4"/>
    </reaction>
</comment>
<evidence type="ECO:0000256" key="2">
    <source>
        <dbReference type="ARBA" id="ARBA00004752"/>
    </source>
</evidence>
<reference evidence="17 18" key="1">
    <citation type="submission" date="2016-02" db="EMBL/GenBank/DDBJ databases">
        <title>Draft Genome for Tepidibacillus decaturensis nov. sp. Strain Z9, an Anaerobic, Moderately Thermophilic and Heterotrophic Bacterium from Deep Subsurface of the Illinois Basin, USA.</title>
        <authorList>
            <person name="Dong Y."/>
            <person name="Chang J.Y."/>
            <person name="Sanford R."/>
            <person name="Fouke B.W."/>
        </authorList>
    </citation>
    <scope>NUCLEOTIDE SEQUENCE [LARGE SCALE GENOMIC DNA]</scope>
    <source>
        <strain evidence="17 18">Z9</strain>
    </source>
</reference>
<comment type="pathway">
    <text evidence="2">Cell wall biogenesis; peptidoglycan biosynthesis.</text>
</comment>
<evidence type="ECO:0000256" key="14">
    <source>
        <dbReference type="PIRSR" id="PIRSR618044-2"/>
    </source>
</evidence>
<dbReference type="Pfam" id="PF00768">
    <property type="entry name" value="Peptidase_S11"/>
    <property type="match status" value="1"/>
</dbReference>
<keyword evidence="11" id="KW-0961">Cell wall biogenesis/degradation</keyword>
<evidence type="ECO:0000256" key="6">
    <source>
        <dbReference type="ARBA" id="ARBA00022670"/>
    </source>
</evidence>
<dbReference type="EC" id="3.4.16.4" evidence="4"/>
<dbReference type="OrthoDB" id="9791132at2"/>
<keyword evidence="18" id="KW-1185">Reference proteome</keyword>
<keyword evidence="10" id="KW-0573">Peptidoglycan synthesis</keyword>
<evidence type="ECO:0000256" key="3">
    <source>
        <dbReference type="ARBA" id="ARBA00007164"/>
    </source>
</evidence>
<dbReference type="GO" id="GO:0071555">
    <property type="term" value="P:cell wall organization"/>
    <property type="evidence" value="ECO:0007669"/>
    <property type="project" value="UniProtKB-KW"/>
</dbReference>
<evidence type="ECO:0000256" key="10">
    <source>
        <dbReference type="ARBA" id="ARBA00022984"/>
    </source>
</evidence>
<keyword evidence="5" id="KW-0121">Carboxypeptidase</keyword>
<evidence type="ECO:0000256" key="13">
    <source>
        <dbReference type="PIRSR" id="PIRSR618044-1"/>
    </source>
</evidence>
<feature type="active site" evidence="13">
    <location>
        <position position="128"/>
    </location>
</feature>
<dbReference type="GO" id="GO:0006508">
    <property type="term" value="P:proteolysis"/>
    <property type="evidence" value="ECO:0007669"/>
    <property type="project" value="UniProtKB-KW"/>
</dbReference>
<comment type="function">
    <text evidence="1">Removes C-terminal D-alanyl residues from sugar-peptide cell wall precursors.</text>
</comment>
<evidence type="ECO:0000256" key="15">
    <source>
        <dbReference type="RuleBase" id="RU004016"/>
    </source>
</evidence>
<proteinExistence type="inferred from homology"/>
<evidence type="ECO:0000256" key="4">
    <source>
        <dbReference type="ARBA" id="ARBA00012448"/>
    </source>
</evidence>
<protein>
    <recommendedName>
        <fullName evidence="4">serine-type D-Ala-D-Ala carboxypeptidase</fullName>
        <ecNumber evidence="4">3.4.16.4</ecNumber>
    </recommendedName>
</protein>
<comment type="similarity">
    <text evidence="3 15">Belongs to the peptidase S11 family.</text>
</comment>
<dbReference type="PANTHER" id="PTHR21581:SF11">
    <property type="entry name" value="D-ALANYL-D-ALANINE CARBOXYPEPTIDASE DACA"/>
    <property type="match status" value="1"/>
</dbReference>
<dbReference type="GO" id="GO:0009252">
    <property type="term" value="P:peptidoglycan biosynthetic process"/>
    <property type="evidence" value="ECO:0007669"/>
    <property type="project" value="UniProtKB-UniPathway"/>
</dbReference>
<evidence type="ECO:0000256" key="9">
    <source>
        <dbReference type="ARBA" id="ARBA00022960"/>
    </source>
</evidence>
<accession>A0A135L718</accession>
<evidence type="ECO:0000313" key="18">
    <source>
        <dbReference type="Proteomes" id="UP000070352"/>
    </source>
</evidence>
<evidence type="ECO:0000256" key="1">
    <source>
        <dbReference type="ARBA" id="ARBA00003217"/>
    </source>
</evidence>
<dbReference type="SUPFAM" id="SSF69189">
    <property type="entry name" value="Penicillin-binding protein associated domain"/>
    <property type="match status" value="1"/>
</dbReference>
<dbReference type="EMBL" id="LSKU01000001">
    <property type="protein sequence ID" value="KXG44801.1"/>
    <property type="molecule type" value="Genomic_DNA"/>
</dbReference>
<evidence type="ECO:0000256" key="5">
    <source>
        <dbReference type="ARBA" id="ARBA00022645"/>
    </source>
</evidence>